<accession>A0ABZ1F9Q9</accession>
<evidence type="ECO:0000256" key="1">
    <source>
        <dbReference type="SAM" id="MobiDB-lite"/>
    </source>
</evidence>
<protein>
    <submittedName>
        <fullName evidence="2">Uncharacterized protein</fullName>
    </submittedName>
</protein>
<feature type="region of interest" description="Disordered" evidence="1">
    <location>
        <begin position="1"/>
        <end position="41"/>
    </location>
</feature>
<reference evidence="2 3" key="1">
    <citation type="submission" date="2022-10" db="EMBL/GenBank/DDBJ databases">
        <title>The complete genomes of actinobacterial strains from the NBC collection.</title>
        <authorList>
            <person name="Joergensen T.S."/>
            <person name="Alvarez Arevalo M."/>
            <person name="Sterndorff E.B."/>
            <person name="Faurdal D."/>
            <person name="Vuksanovic O."/>
            <person name="Mourched A.-S."/>
            <person name="Charusanti P."/>
            <person name="Shaw S."/>
            <person name="Blin K."/>
            <person name="Weber T."/>
        </authorList>
    </citation>
    <scope>NUCLEOTIDE SEQUENCE [LARGE SCALE GENOMIC DNA]</scope>
    <source>
        <strain evidence="2 3">NBC 01774</strain>
    </source>
</reference>
<dbReference type="Proteomes" id="UP001344251">
    <property type="component" value="Chromosome"/>
</dbReference>
<evidence type="ECO:0000313" key="2">
    <source>
        <dbReference type="EMBL" id="WSB67064.1"/>
    </source>
</evidence>
<keyword evidence="3" id="KW-1185">Reference proteome</keyword>
<organism evidence="2 3">
    <name type="scientific">Streptomyces decoyicus</name>
    <dbReference type="NCBI Taxonomy" id="249567"/>
    <lineage>
        <taxon>Bacteria</taxon>
        <taxon>Bacillati</taxon>
        <taxon>Actinomycetota</taxon>
        <taxon>Actinomycetes</taxon>
        <taxon>Kitasatosporales</taxon>
        <taxon>Streptomycetaceae</taxon>
        <taxon>Streptomyces</taxon>
    </lineage>
</organism>
<evidence type="ECO:0000313" key="3">
    <source>
        <dbReference type="Proteomes" id="UP001344251"/>
    </source>
</evidence>
<proteinExistence type="predicted"/>
<gene>
    <name evidence="2" type="ORF">OG863_03260</name>
</gene>
<name>A0ABZ1F9Q9_9ACTN</name>
<dbReference type="RefSeq" id="WP_326616275.1">
    <property type="nucleotide sequence ID" value="NZ_CP109106.1"/>
</dbReference>
<sequence>MGAGSPALGAGVPVPEGGDRDFYGHPVPDPPNRGAYQEHGV</sequence>
<dbReference type="EMBL" id="CP109106">
    <property type="protein sequence ID" value="WSB67064.1"/>
    <property type="molecule type" value="Genomic_DNA"/>
</dbReference>